<dbReference type="InterPro" id="IPR046341">
    <property type="entry name" value="SET_dom_sf"/>
</dbReference>
<dbReference type="GO" id="GO:0016279">
    <property type="term" value="F:protein-lysine N-methyltransferase activity"/>
    <property type="evidence" value="ECO:0007669"/>
    <property type="project" value="TreeGrafter"/>
</dbReference>
<reference evidence="3" key="2">
    <citation type="submission" date="2015-01" db="EMBL/GenBank/DDBJ databases">
        <title>Evolutionary Origins and Diversification of the Mycorrhizal Mutualists.</title>
        <authorList>
            <consortium name="DOE Joint Genome Institute"/>
            <consortium name="Mycorrhizal Genomics Consortium"/>
            <person name="Kohler A."/>
            <person name="Kuo A."/>
            <person name="Nagy L.G."/>
            <person name="Floudas D."/>
            <person name="Copeland A."/>
            <person name="Barry K.W."/>
            <person name="Cichocki N."/>
            <person name="Veneault-Fourrey C."/>
            <person name="LaButti K."/>
            <person name="Lindquist E.A."/>
            <person name="Lipzen A."/>
            <person name="Lundell T."/>
            <person name="Morin E."/>
            <person name="Murat C."/>
            <person name="Riley R."/>
            <person name="Ohm R."/>
            <person name="Sun H."/>
            <person name="Tunlid A."/>
            <person name="Henrissat B."/>
            <person name="Grigoriev I.V."/>
            <person name="Hibbett D.S."/>
            <person name="Martin F."/>
        </authorList>
    </citation>
    <scope>NUCLEOTIDE SEQUENCE [LARGE SCALE GENOMIC DNA]</scope>
    <source>
        <strain evidence="3">UH-Slu-Lm8-n1</strain>
    </source>
</reference>
<feature type="region of interest" description="Disordered" evidence="1">
    <location>
        <begin position="436"/>
        <end position="462"/>
    </location>
</feature>
<dbReference type="PANTHER" id="PTHR13271:SF34">
    <property type="entry name" value="N-LYSINE METHYLTRANSFERASE SETD6"/>
    <property type="match status" value="1"/>
</dbReference>
<dbReference type="EMBL" id="KN835140">
    <property type="protein sequence ID" value="KIK48128.1"/>
    <property type="molecule type" value="Genomic_DNA"/>
</dbReference>
<name>A0A0D0BZB9_9AGAM</name>
<dbReference type="STRING" id="930992.A0A0D0BZB9"/>
<evidence type="ECO:0000313" key="2">
    <source>
        <dbReference type="EMBL" id="KIK48128.1"/>
    </source>
</evidence>
<evidence type="ECO:0000256" key="1">
    <source>
        <dbReference type="SAM" id="MobiDB-lite"/>
    </source>
</evidence>
<keyword evidence="3" id="KW-1185">Reference proteome</keyword>
<gene>
    <name evidence="2" type="ORF">CY34DRAFT_731595</name>
</gene>
<reference evidence="2 3" key="1">
    <citation type="submission" date="2014-04" db="EMBL/GenBank/DDBJ databases">
        <authorList>
            <consortium name="DOE Joint Genome Institute"/>
            <person name="Kuo A."/>
            <person name="Ruytinx J."/>
            <person name="Rineau F."/>
            <person name="Colpaert J."/>
            <person name="Kohler A."/>
            <person name="Nagy L.G."/>
            <person name="Floudas D."/>
            <person name="Copeland A."/>
            <person name="Barry K.W."/>
            <person name="Cichocki N."/>
            <person name="Veneault-Fourrey C."/>
            <person name="LaButti K."/>
            <person name="Lindquist E.A."/>
            <person name="Lipzen A."/>
            <person name="Lundell T."/>
            <person name="Morin E."/>
            <person name="Murat C."/>
            <person name="Sun H."/>
            <person name="Tunlid A."/>
            <person name="Henrissat B."/>
            <person name="Grigoriev I.V."/>
            <person name="Hibbett D.S."/>
            <person name="Martin F."/>
            <person name="Nordberg H.P."/>
            <person name="Cantor M.N."/>
            <person name="Hua S.X."/>
        </authorList>
    </citation>
    <scope>NUCLEOTIDE SEQUENCE [LARGE SCALE GENOMIC DNA]</scope>
    <source>
        <strain evidence="2 3">UH-Slu-Lm8-n1</strain>
    </source>
</reference>
<dbReference type="OrthoDB" id="441812at2759"/>
<organism evidence="2 3">
    <name type="scientific">Suillus luteus UH-Slu-Lm8-n1</name>
    <dbReference type="NCBI Taxonomy" id="930992"/>
    <lineage>
        <taxon>Eukaryota</taxon>
        <taxon>Fungi</taxon>
        <taxon>Dikarya</taxon>
        <taxon>Basidiomycota</taxon>
        <taxon>Agaricomycotina</taxon>
        <taxon>Agaricomycetes</taxon>
        <taxon>Agaricomycetidae</taxon>
        <taxon>Boletales</taxon>
        <taxon>Suillineae</taxon>
        <taxon>Suillaceae</taxon>
        <taxon>Suillus</taxon>
    </lineage>
</organism>
<protein>
    <recommendedName>
        <fullName evidence="4">SET domain-containing protein</fullName>
    </recommendedName>
</protein>
<dbReference type="GO" id="GO:0005634">
    <property type="term" value="C:nucleus"/>
    <property type="evidence" value="ECO:0007669"/>
    <property type="project" value="TreeGrafter"/>
</dbReference>
<sequence>MVLGVEPSLPGFCHAYSLVSSRAFLIDAYHGLAMVPIADAFNHINENHVHMESDFDVCAECGSLAECDHDRETLPAVPSRGAYSLPGESKPDLALEIDTLDMCSVKPILPHSEVFNTYGSLSNAELISRYGFTLPENEHDIVSLGYGSCSVFINSLINVVHSSADSGNDADMQGRSQIRVRNSSLPTDCRVLGEDDFAIRFLRIYSHLARLWTAEPRWDELGDNGMVYNSPSVLSSRPLRDNPDSALPEAFNINSEGKLTHTLWLFCVLFASCVCSPETMTNLARSIFPGDNEPTRPSFVEVVKRHLVDIQNHIDNARETGDDDDEEVSVSAWSDTPSDTRDDPYYFHVPQSHLTTETDIGGISKDENNVLASAKDSACFIFSLHTPTCRSPGLDHLPIGNGPGGDVCVLAHAHTTNVPSAPSTTSQATIWSALRRRSSVEEERPQKRLRHSGPHTVDSQEDLPFDIYGRGGAPNAHRVAETLALIVVHLCQHRVDSAHVSDVNAGNLTAAELGELLDVTPMHMHRTRVAMLQALNEKSILESCASTWGAVLKTIQDINKE</sequence>
<accession>A0A0D0BZB9</accession>
<dbReference type="HOGENOM" id="CLU_485856_0_0_1"/>
<dbReference type="AlphaFoldDB" id="A0A0D0BZB9"/>
<dbReference type="InParanoid" id="A0A0D0BZB9"/>
<feature type="region of interest" description="Disordered" evidence="1">
    <location>
        <begin position="316"/>
        <end position="335"/>
    </location>
</feature>
<dbReference type="SUPFAM" id="SSF82199">
    <property type="entry name" value="SET domain"/>
    <property type="match status" value="1"/>
</dbReference>
<evidence type="ECO:0000313" key="3">
    <source>
        <dbReference type="Proteomes" id="UP000054485"/>
    </source>
</evidence>
<dbReference type="Proteomes" id="UP000054485">
    <property type="component" value="Unassembled WGS sequence"/>
</dbReference>
<evidence type="ECO:0008006" key="4">
    <source>
        <dbReference type="Google" id="ProtNLM"/>
    </source>
</evidence>
<dbReference type="PANTHER" id="PTHR13271">
    <property type="entry name" value="UNCHARACTERIZED PUTATIVE METHYLTRANSFERASE"/>
    <property type="match status" value="1"/>
</dbReference>
<proteinExistence type="predicted"/>
<dbReference type="InterPro" id="IPR050600">
    <property type="entry name" value="SETD3_SETD6_MTase"/>
</dbReference>
<dbReference type="Gene3D" id="3.90.1410.10">
    <property type="entry name" value="set domain protein methyltransferase, domain 1"/>
    <property type="match status" value="1"/>
</dbReference>